<comment type="similarity">
    <text evidence="1">Belongs to the DPH4 family.</text>
</comment>
<evidence type="ECO:0000313" key="6">
    <source>
        <dbReference type="EMBL" id="MOY35398.1"/>
    </source>
</evidence>
<evidence type="ECO:0000259" key="5">
    <source>
        <dbReference type="PROSITE" id="PS50076"/>
    </source>
</evidence>
<dbReference type="CDD" id="cd06257">
    <property type="entry name" value="DnaJ"/>
    <property type="match status" value="1"/>
</dbReference>
<dbReference type="InterPro" id="IPR001623">
    <property type="entry name" value="DnaJ_domain"/>
</dbReference>
<dbReference type="InterPro" id="IPR036671">
    <property type="entry name" value="DPH_MB_sf"/>
</dbReference>
<dbReference type="Gene3D" id="3.10.660.10">
    <property type="entry name" value="DPH Zinc finger"/>
    <property type="match status" value="1"/>
</dbReference>
<feature type="domain" description="J" evidence="5">
    <location>
        <begin position="3"/>
        <end position="66"/>
    </location>
</feature>
<dbReference type="PRINTS" id="PR00625">
    <property type="entry name" value="JDOMAIN"/>
</dbReference>
<name>A0A4D5RE59_IXOSC</name>
<protein>
    <submittedName>
        <fullName evidence="6">Putative dnaj molecular chaperone similarity domain protein</fullName>
    </submittedName>
</protein>
<organism evidence="6">
    <name type="scientific">Ixodes scapularis</name>
    <name type="common">Black-legged tick</name>
    <name type="synonym">Deer tick</name>
    <dbReference type="NCBI Taxonomy" id="6945"/>
    <lineage>
        <taxon>Eukaryota</taxon>
        <taxon>Metazoa</taxon>
        <taxon>Ecdysozoa</taxon>
        <taxon>Arthropoda</taxon>
        <taxon>Chelicerata</taxon>
        <taxon>Arachnida</taxon>
        <taxon>Acari</taxon>
        <taxon>Parasitiformes</taxon>
        <taxon>Ixodida</taxon>
        <taxon>Ixodoidea</taxon>
        <taxon>Ixodidae</taxon>
        <taxon>Ixodinae</taxon>
        <taxon>Ixodes</taxon>
    </lineage>
</organism>
<dbReference type="GO" id="GO:0046872">
    <property type="term" value="F:metal ion binding"/>
    <property type="evidence" value="ECO:0007669"/>
    <property type="project" value="UniProtKB-KW"/>
</dbReference>
<sequence length="129" mass="14837">MENHYEVLGVSHDASTEDIKRSYRQKLLELHPDKRVCGDSEDFMKLHEAWKTLSDDGSRRQYDAFREQQKTTSNHPIHDQVKLSEMDTGADGTFTWPCRCGGTYYLHEVPVSDTLVGCDMCSFFILVVC</sequence>
<dbReference type="PANTHER" id="PTHR45255:SF1">
    <property type="entry name" value="DNAJ HOMOLOG SUBFAMILY C MEMBER 24"/>
    <property type="match status" value="1"/>
</dbReference>
<dbReference type="SUPFAM" id="SSF46565">
    <property type="entry name" value="Chaperone J-domain"/>
    <property type="match status" value="1"/>
</dbReference>
<dbReference type="SMART" id="SM00271">
    <property type="entry name" value="DnaJ"/>
    <property type="match status" value="1"/>
</dbReference>
<dbReference type="InterPro" id="IPR007872">
    <property type="entry name" value="DPH_MB_dom"/>
</dbReference>
<dbReference type="AlphaFoldDB" id="A0A4D5RE59"/>
<dbReference type="Gene3D" id="1.10.287.110">
    <property type="entry name" value="DnaJ domain"/>
    <property type="match status" value="1"/>
</dbReference>
<accession>A0A4D5RE59</accession>
<dbReference type="Pfam" id="PF05207">
    <property type="entry name" value="Zn_ribbon_CSL"/>
    <property type="match status" value="1"/>
</dbReference>
<evidence type="ECO:0000256" key="3">
    <source>
        <dbReference type="ARBA" id="ARBA00022833"/>
    </source>
</evidence>
<keyword evidence="3" id="KW-0862">Zinc</keyword>
<keyword evidence="2" id="KW-0479">Metal-binding</keyword>
<keyword evidence="4" id="KW-0408">Iron</keyword>
<reference evidence="6" key="1">
    <citation type="submission" date="2019-04" db="EMBL/GenBank/DDBJ databases">
        <title>An insight into the mialome of Ixodes scapularis.</title>
        <authorList>
            <person name="Ribeiro J.M."/>
            <person name="Mather T.N."/>
            <person name="Karim S."/>
        </authorList>
    </citation>
    <scope>NUCLEOTIDE SEQUENCE</scope>
</reference>
<dbReference type="PANTHER" id="PTHR45255">
    <property type="entry name" value="DNAJ HOMOLOG SUBFAMILY C MEMBER 24"/>
    <property type="match status" value="1"/>
</dbReference>
<dbReference type="PROSITE" id="PS50076">
    <property type="entry name" value="DNAJ_2"/>
    <property type="match status" value="1"/>
</dbReference>
<evidence type="ECO:0000256" key="4">
    <source>
        <dbReference type="ARBA" id="ARBA00023004"/>
    </source>
</evidence>
<proteinExistence type="inferred from homology"/>
<evidence type="ECO:0000256" key="1">
    <source>
        <dbReference type="ARBA" id="ARBA00006169"/>
    </source>
</evidence>
<dbReference type="InterPro" id="IPR036869">
    <property type="entry name" value="J_dom_sf"/>
</dbReference>
<dbReference type="VEuPathDB" id="VectorBase:ISCP_022982"/>
<dbReference type="EMBL" id="GHJT01001427">
    <property type="protein sequence ID" value="MOY35398.1"/>
    <property type="molecule type" value="Transcribed_RNA"/>
</dbReference>
<dbReference type="OrthoDB" id="436519at2759"/>
<feature type="non-terminal residue" evidence="6">
    <location>
        <position position="129"/>
    </location>
</feature>
<evidence type="ECO:0000256" key="2">
    <source>
        <dbReference type="ARBA" id="ARBA00022723"/>
    </source>
</evidence>
<dbReference type="Pfam" id="PF00226">
    <property type="entry name" value="DnaJ"/>
    <property type="match status" value="1"/>
</dbReference>